<gene>
    <name evidence="2" type="ORF">ORQ98_13995</name>
</gene>
<reference evidence="2 3" key="1">
    <citation type="submission" date="2022-11" db="EMBL/GenBank/DDBJ databases">
        <title>Spartinivicinus poritis sp. nov., isolated from scleractinian coral Porites lutea.</title>
        <authorList>
            <person name="Zhang G."/>
            <person name="Cai L."/>
            <person name="Wei Q."/>
        </authorList>
    </citation>
    <scope>NUCLEOTIDE SEQUENCE [LARGE SCALE GENOMIC DNA]</scope>
    <source>
        <strain evidence="2 3">A2-2</strain>
    </source>
</reference>
<keyword evidence="1" id="KW-0472">Membrane</keyword>
<keyword evidence="1" id="KW-0812">Transmembrane</keyword>
<keyword evidence="1" id="KW-1133">Transmembrane helix</keyword>
<dbReference type="RefSeq" id="WP_274689422.1">
    <property type="nucleotide sequence ID" value="NZ_JAPMOU010000016.1"/>
</dbReference>
<evidence type="ECO:0000313" key="3">
    <source>
        <dbReference type="Proteomes" id="UP001528823"/>
    </source>
</evidence>
<organism evidence="2 3">
    <name type="scientific">Spartinivicinus poritis</name>
    <dbReference type="NCBI Taxonomy" id="2994640"/>
    <lineage>
        <taxon>Bacteria</taxon>
        <taxon>Pseudomonadati</taxon>
        <taxon>Pseudomonadota</taxon>
        <taxon>Gammaproteobacteria</taxon>
        <taxon>Oceanospirillales</taxon>
        <taxon>Zooshikellaceae</taxon>
        <taxon>Spartinivicinus</taxon>
    </lineage>
</organism>
<comment type="caution">
    <text evidence="2">The sequence shown here is derived from an EMBL/GenBank/DDBJ whole genome shotgun (WGS) entry which is preliminary data.</text>
</comment>
<evidence type="ECO:0000256" key="1">
    <source>
        <dbReference type="SAM" id="Phobius"/>
    </source>
</evidence>
<protein>
    <submittedName>
        <fullName evidence="2">Uncharacterized protein</fullName>
    </submittedName>
</protein>
<evidence type="ECO:0000313" key="2">
    <source>
        <dbReference type="EMBL" id="MDE1463076.1"/>
    </source>
</evidence>
<name>A0ABT5U9M1_9GAMM</name>
<accession>A0ABT5U9M1</accession>
<feature type="transmembrane region" description="Helical" evidence="1">
    <location>
        <begin position="20"/>
        <end position="38"/>
    </location>
</feature>
<dbReference type="Proteomes" id="UP001528823">
    <property type="component" value="Unassembled WGS sequence"/>
</dbReference>
<keyword evidence="3" id="KW-1185">Reference proteome</keyword>
<sequence length="81" mass="9324">MNISLMHYFNKVKNRLLKVILWLVIVDLTLTGSWLSYVNNQFRHMPVEPADATIILMGKFNPSYTALGNKTLRRINAAIPH</sequence>
<dbReference type="EMBL" id="JAPMOU010000016">
    <property type="protein sequence ID" value="MDE1463076.1"/>
    <property type="molecule type" value="Genomic_DNA"/>
</dbReference>
<proteinExistence type="predicted"/>